<evidence type="ECO:0000313" key="2">
    <source>
        <dbReference type="Proteomes" id="UP000315289"/>
    </source>
</evidence>
<gene>
    <name evidence="1" type="ORF">NARC_90056</name>
</gene>
<dbReference type="RefSeq" id="WP_186434197.1">
    <property type="nucleotide sequence ID" value="NZ_ML675585.1"/>
</dbReference>
<proteinExistence type="predicted"/>
<comment type="caution">
    <text evidence="1">The sequence shown here is derived from an EMBL/GenBank/DDBJ whole genome shotgun (WGS) entry which is preliminary data.</text>
</comment>
<dbReference type="EMBL" id="VOAH01000009">
    <property type="protein sequence ID" value="TVP40150.1"/>
    <property type="molecule type" value="Genomic_DNA"/>
</dbReference>
<reference evidence="1 2" key="1">
    <citation type="journal article" date="2019" name="Front. Microbiol.">
        <title>Ammonia Oxidation by the Arctic Terrestrial Thaumarchaeote Candidatus Nitrosocosmicus arcticus Is Stimulated by Increasing Temperatures.</title>
        <authorList>
            <person name="Alves R.J.E."/>
            <person name="Kerou M."/>
            <person name="Zappe A."/>
            <person name="Bittner R."/>
            <person name="Abby S.S."/>
            <person name="Schmidt H.A."/>
            <person name="Pfeifer K."/>
            <person name="Schleper C."/>
        </authorList>
    </citation>
    <scope>NUCLEOTIDE SEQUENCE [LARGE SCALE GENOMIC DNA]</scope>
    <source>
        <strain evidence="1 2">Kfb</strain>
    </source>
</reference>
<organism evidence="1 2">
    <name type="scientific">Candidatus Nitrosocosmicus arcticus</name>
    <dbReference type="NCBI Taxonomy" id="2035267"/>
    <lineage>
        <taxon>Archaea</taxon>
        <taxon>Nitrososphaerota</taxon>
        <taxon>Nitrososphaeria</taxon>
        <taxon>Nitrososphaerales</taxon>
        <taxon>Nitrososphaeraceae</taxon>
        <taxon>Candidatus Nitrosocosmicus</taxon>
    </lineage>
</organism>
<protein>
    <submittedName>
        <fullName evidence="1">Uncharacterized protein</fullName>
    </submittedName>
</protein>
<keyword evidence="2" id="KW-1185">Reference proteome</keyword>
<evidence type="ECO:0000313" key="1">
    <source>
        <dbReference type="EMBL" id="TVP40150.1"/>
    </source>
</evidence>
<accession>A0A557SU73</accession>
<dbReference type="Proteomes" id="UP000315289">
    <property type="component" value="Unassembled WGS sequence"/>
</dbReference>
<name>A0A557SU73_9ARCH</name>
<sequence length="58" mass="6723">MVATNSISYEYKVNNYELVVEMTILSNTLLAQITLEVFSHTRFTILANKIINTSQRER</sequence>
<dbReference type="AlphaFoldDB" id="A0A557SU73"/>